<evidence type="ECO:0000259" key="3">
    <source>
        <dbReference type="PROSITE" id="PS50202"/>
    </source>
</evidence>
<dbReference type="Proteomes" id="UP000276776">
    <property type="component" value="Unassembled WGS sequence"/>
</dbReference>
<gene>
    <name evidence="4" type="ORF">TCLT_LOCUS8052</name>
</gene>
<protein>
    <recommendedName>
        <fullName evidence="1">Major sperm protein</fullName>
    </recommendedName>
</protein>
<dbReference type="InterPro" id="IPR000535">
    <property type="entry name" value="MSP_dom"/>
</dbReference>
<comment type="function">
    <text evidence="1">Central component in molecular interactions underlying sperm crawling. Forms an extensive filament system that extends from sperm villipoda, along the leading edge of the pseudopod.</text>
</comment>
<dbReference type="SUPFAM" id="SSF49354">
    <property type="entry name" value="PapD-like"/>
    <property type="match status" value="1"/>
</dbReference>
<dbReference type="Pfam" id="PF00635">
    <property type="entry name" value="Motile_Sperm"/>
    <property type="match status" value="1"/>
</dbReference>
<evidence type="ECO:0000313" key="4">
    <source>
        <dbReference type="EMBL" id="VDN05572.1"/>
    </source>
</evidence>
<dbReference type="WBParaSite" id="TCLT_0000806301-mRNA-1">
    <property type="protein sequence ID" value="TCLT_0000806301-mRNA-1"/>
    <property type="gene ID" value="TCLT_0000806301"/>
</dbReference>
<evidence type="ECO:0000256" key="1">
    <source>
        <dbReference type="RuleBase" id="RU003425"/>
    </source>
</evidence>
<proteinExistence type="predicted"/>
<keyword evidence="1" id="KW-0963">Cytoplasm</keyword>
<dbReference type="AlphaFoldDB" id="A0A0N5D4Z9"/>
<dbReference type="EMBL" id="UYYF01004576">
    <property type="protein sequence ID" value="VDN05572.1"/>
    <property type="molecule type" value="Genomic_DNA"/>
</dbReference>
<evidence type="ECO:0000313" key="5">
    <source>
        <dbReference type="Proteomes" id="UP000276776"/>
    </source>
</evidence>
<dbReference type="InterPro" id="IPR013783">
    <property type="entry name" value="Ig-like_fold"/>
</dbReference>
<dbReference type="PROSITE" id="PS50202">
    <property type="entry name" value="MSP"/>
    <property type="match status" value="1"/>
</dbReference>
<keyword evidence="5" id="KW-1185">Reference proteome</keyword>
<reference evidence="6" key="1">
    <citation type="submission" date="2017-02" db="UniProtKB">
        <authorList>
            <consortium name="WormBaseParasite"/>
        </authorList>
    </citation>
    <scope>IDENTIFICATION</scope>
</reference>
<name>A0A0N5D4Z9_THECL</name>
<feature type="region of interest" description="Disordered" evidence="2">
    <location>
        <begin position="1"/>
        <end position="27"/>
    </location>
</feature>
<accession>A0A0N5D4Z9</accession>
<organism evidence="6">
    <name type="scientific">Thelazia callipaeda</name>
    <name type="common">Oriental eyeworm</name>
    <name type="synonym">Parasitic nematode</name>
    <dbReference type="NCBI Taxonomy" id="103827"/>
    <lineage>
        <taxon>Eukaryota</taxon>
        <taxon>Metazoa</taxon>
        <taxon>Ecdysozoa</taxon>
        <taxon>Nematoda</taxon>
        <taxon>Chromadorea</taxon>
        <taxon>Rhabditida</taxon>
        <taxon>Spirurina</taxon>
        <taxon>Spiruromorpha</taxon>
        <taxon>Thelazioidea</taxon>
        <taxon>Thelaziidae</taxon>
        <taxon>Thelazia</taxon>
    </lineage>
</organism>
<dbReference type="Gene3D" id="2.60.40.10">
    <property type="entry name" value="Immunoglobulins"/>
    <property type="match status" value="1"/>
</dbReference>
<keyword evidence="1" id="KW-0206">Cytoskeleton</keyword>
<evidence type="ECO:0000313" key="6">
    <source>
        <dbReference type="WBParaSite" id="TCLT_0000806301-mRNA-1"/>
    </source>
</evidence>
<dbReference type="InterPro" id="IPR008962">
    <property type="entry name" value="PapD-like_sf"/>
</dbReference>
<reference evidence="4 5" key="2">
    <citation type="submission" date="2018-11" db="EMBL/GenBank/DDBJ databases">
        <authorList>
            <consortium name="Pathogen Informatics"/>
        </authorList>
    </citation>
    <scope>NUCLEOTIDE SEQUENCE [LARGE SCALE GENOMIC DNA]</scope>
</reference>
<evidence type="ECO:0000256" key="2">
    <source>
        <dbReference type="SAM" id="MobiDB-lite"/>
    </source>
</evidence>
<sequence length="216" mass="23991">MKGEVDISKNTGTEYVPKSGDIMSNSSASPETTFAALTTLPGENNIVVASKCMSKYNCTELSTAQLWLSETAKTTNIKNYEAKDSCQLLDIKRSPRKIAKNGLVSSPESQIVFRSDYIGPAILSLTNYYKKPVIWVLKTSAAKCIVAFPHFGCIPPMKTVQIKLDLVQPMSIKNSKDQITMEYIVGEQNARDDNISGMFKKERFVSKKKNLEIVYA</sequence>
<feature type="domain" description="MSP" evidence="3">
    <location>
        <begin position="102"/>
        <end position="216"/>
    </location>
</feature>